<dbReference type="GeneID" id="112056184"/>
<keyword evidence="4" id="KW-0966">Cell projection</keyword>
<sequence length="925" mass="105463">MASAQVVIQPVYKTMFSELRQFPRMQVVYHPNCRLPSHVDRSYDAHVSKVRDLCAVPTPDLTGKDRFKYSAVPKKLLPIKSTSPDFQPPSSLRTPGGTRSRNRGTQSVFRESSAQTRPWQPDAQPAEGCETTPEVMYLDKLEWGPGIPYRTGDLPADFHTTEIINKMRHARRWAELVEKGRFPRWMKKQDAIISDVETKDWIFREAEIDELQDIRLTLLNELKAQQQKKKATRVGTKLAKLWAYKKNDMERKIEHIRRTRDREIRKLTSVHGRGGRLGLVQSMRAARGAGSAITAAQDPTSDLYAPRARHGYQASRRHGEITYDPSLLDIEDHNVLAEPPAWLHQCGQNLTKTCSGHHLPRDQMQLCERETKWSEQFLENLHNDLKKARLGAALTSAGPLRILKPRRLVETPRPPTPEVESVPEDDEVSHQAALLLQKILRGRAVQNLMYEGRTRAAELTEELKTTHGLQKEDRAGIAKEEAKARDYQAVHSEVEHKEEAISALVEELCGGAVSAALDFLEKELRRLKEERRQHAFILIALREKSMREAAEAGRRQKEEHRRREHDEMFKQVLGVTQESVDAYLHEIIREGVELGAEADAVKHVLSNADKIDQSLLEHGSMSTAEQNELVAELVQQFLLPEAHKVAARHHVSALQAARLDAARSTIFGTLDEADKEKEDKCNRCGEPLDYQCKCVKCDIPMLSTATDSRDDPRWKSTRRRDEKRVDKTLPPSLEVRRMLNELLDDAVAVARYMKEEKQEITRYLAGRLREDSEVALDAMEMVEEAVAVATGEKQPRVARFPYRYYMKLIHDDVLDITKLPEAQTNCPKELPSEIRRKAEAAAIPDPNCYCENTMSTVKFSMNTMSPDEILKLLPTELRLLEEMRRCKCDTSHTGRTSPVTDVSPSYDYTTTTKTPGFDDEDQDDI</sequence>
<dbReference type="Pfam" id="PF14738">
    <property type="entry name" value="CFAP91"/>
    <property type="match status" value="1"/>
</dbReference>
<dbReference type="InterPro" id="IPR026720">
    <property type="entry name" value="CFAP91"/>
</dbReference>
<evidence type="ECO:0000313" key="10">
    <source>
        <dbReference type="Proteomes" id="UP001652582"/>
    </source>
</evidence>
<evidence type="ECO:0000256" key="7">
    <source>
        <dbReference type="SAM" id="Coils"/>
    </source>
</evidence>
<dbReference type="KEGG" id="bany:112056184"/>
<feature type="region of interest" description="Disordered" evidence="8">
    <location>
        <begin position="706"/>
        <end position="727"/>
    </location>
</feature>
<feature type="domain" description="CFAP91" evidence="9">
    <location>
        <begin position="105"/>
        <end position="266"/>
    </location>
</feature>
<keyword evidence="11" id="KW-0969">Cilium</keyword>
<protein>
    <recommendedName>
        <fullName evidence="6">Cilia- and flagella-associated protein 91</fullName>
    </recommendedName>
</protein>
<evidence type="ECO:0000256" key="1">
    <source>
        <dbReference type="ARBA" id="ARBA00004430"/>
    </source>
</evidence>
<feature type="compositionally biased region" description="Polar residues" evidence="8">
    <location>
        <begin position="80"/>
        <end position="118"/>
    </location>
</feature>
<dbReference type="GO" id="GO:0005930">
    <property type="term" value="C:axoneme"/>
    <property type="evidence" value="ECO:0007669"/>
    <property type="project" value="UniProtKB-SubCell"/>
</dbReference>
<evidence type="ECO:0000259" key="9">
    <source>
        <dbReference type="Pfam" id="PF14738"/>
    </source>
</evidence>
<keyword evidence="10" id="KW-1185">Reference proteome</keyword>
<dbReference type="Proteomes" id="UP001652582">
    <property type="component" value="Chromosome 19"/>
</dbReference>
<dbReference type="PANTHER" id="PTHR22455">
    <property type="entry name" value="CILIA- AND FLAGELLA-ASSOCIATED PROTEIN 91"/>
    <property type="match status" value="1"/>
</dbReference>
<evidence type="ECO:0000256" key="3">
    <source>
        <dbReference type="ARBA" id="ARBA00023212"/>
    </source>
</evidence>
<evidence type="ECO:0000256" key="5">
    <source>
        <dbReference type="ARBA" id="ARBA00029468"/>
    </source>
</evidence>
<organism evidence="10 11">
    <name type="scientific">Bicyclus anynana</name>
    <name type="common">Squinting bush brown butterfly</name>
    <dbReference type="NCBI Taxonomy" id="110368"/>
    <lineage>
        <taxon>Eukaryota</taxon>
        <taxon>Metazoa</taxon>
        <taxon>Ecdysozoa</taxon>
        <taxon>Arthropoda</taxon>
        <taxon>Hexapoda</taxon>
        <taxon>Insecta</taxon>
        <taxon>Pterygota</taxon>
        <taxon>Neoptera</taxon>
        <taxon>Endopterygota</taxon>
        <taxon>Lepidoptera</taxon>
        <taxon>Glossata</taxon>
        <taxon>Ditrysia</taxon>
        <taxon>Papilionoidea</taxon>
        <taxon>Nymphalidae</taxon>
        <taxon>Satyrinae</taxon>
        <taxon>Satyrini</taxon>
        <taxon>Mycalesina</taxon>
        <taxon>Bicyclus</taxon>
    </lineage>
</organism>
<accession>A0A6J1NXK2</accession>
<dbReference type="InterPro" id="IPR032840">
    <property type="entry name" value="CFAP91_dom"/>
</dbReference>
<comment type="similarity">
    <text evidence="5">Belongs to the CFAP91 family.</text>
</comment>
<reference evidence="11" key="1">
    <citation type="submission" date="2025-08" db="UniProtKB">
        <authorList>
            <consortium name="RefSeq"/>
        </authorList>
    </citation>
    <scope>IDENTIFICATION</scope>
</reference>
<keyword evidence="7" id="KW-0175">Coiled coil</keyword>
<evidence type="ECO:0000256" key="8">
    <source>
        <dbReference type="SAM" id="MobiDB-lite"/>
    </source>
</evidence>
<keyword evidence="3" id="KW-0206">Cytoskeleton</keyword>
<comment type="subcellular location">
    <subcellularLocation>
        <location evidence="1">Cytoplasm</location>
        <location evidence="1">Cytoskeleton</location>
        <location evidence="1">Cilium axoneme</location>
    </subcellularLocation>
</comment>
<dbReference type="OrthoDB" id="567787at2759"/>
<dbReference type="PANTHER" id="PTHR22455:SF10">
    <property type="entry name" value="CILIA- AND FLAGELLA-ASSOCIATED PROTEIN 91"/>
    <property type="match status" value="1"/>
</dbReference>
<name>A0A6J1NXK2_BICAN</name>
<feature type="region of interest" description="Disordered" evidence="8">
    <location>
        <begin position="889"/>
        <end position="925"/>
    </location>
</feature>
<feature type="coiled-coil region" evidence="7">
    <location>
        <begin position="510"/>
        <end position="537"/>
    </location>
</feature>
<evidence type="ECO:0000256" key="4">
    <source>
        <dbReference type="ARBA" id="ARBA00023273"/>
    </source>
</evidence>
<feature type="region of interest" description="Disordered" evidence="8">
    <location>
        <begin position="79"/>
        <end position="128"/>
    </location>
</feature>
<evidence type="ECO:0000256" key="2">
    <source>
        <dbReference type="ARBA" id="ARBA00022490"/>
    </source>
</evidence>
<proteinExistence type="inferred from homology"/>
<gene>
    <name evidence="11" type="primary">LOC112056184</name>
</gene>
<feature type="coiled-coil region" evidence="7">
    <location>
        <begin position="208"/>
        <end position="266"/>
    </location>
</feature>
<feature type="compositionally biased region" description="Basic and acidic residues" evidence="8">
    <location>
        <begin position="707"/>
        <end position="727"/>
    </location>
</feature>
<dbReference type="AlphaFoldDB" id="A0A6J1NXK2"/>
<evidence type="ECO:0000313" key="11">
    <source>
        <dbReference type="RefSeq" id="XP_023952325.2"/>
    </source>
</evidence>
<keyword evidence="2" id="KW-0963">Cytoplasm</keyword>
<feature type="region of interest" description="Disordered" evidence="8">
    <location>
        <begin position="405"/>
        <end position="426"/>
    </location>
</feature>
<dbReference type="RefSeq" id="XP_023952325.2">
    <property type="nucleotide sequence ID" value="XM_024096557.2"/>
</dbReference>
<keyword evidence="11" id="KW-0282">Flagellum</keyword>
<feature type="compositionally biased region" description="Polar residues" evidence="8">
    <location>
        <begin position="893"/>
        <end position="914"/>
    </location>
</feature>
<evidence type="ECO:0000256" key="6">
    <source>
        <dbReference type="ARBA" id="ARBA00029555"/>
    </source>
</evidence>